<name>A0A5N6ME90_9MICC</name>
<comment type="caution">
    <text evidence="1">The sequence shown here is derived from an EMBL/GenBank/DDBJ whole genome shotgun (WGS) entry which is preliminary data.</text>
</comment>
<organism evidence="1 2">
    <name type="scientific">Arthrobacter yangruifuii</name>
    <dbReference type="NCBI Taxonomy" id="2606616"/>
    <lineage>
        <taxon>Bacteria</taxon>
        <taxon>Bacillati</taxon>
        <taxon>Actinomycetota</taxon>
        <taxon>Actinomycetes</taxon>
        <taxon>Micrococcales</taxon>
        <taxon>Micrococcaceae</taxon>
        <taxon>Arthrobacter</taxon>
    </lineage>
</organism>
<proteinExistence type="predicted"/>
<protein>
    <recommendedName>
        <fullName evidence="3">Flagellar FliJ protein</fullName>
    </recommendedName>
</protein>
<gene>
    <name evidence="1" type="ORF">GD627_15640</name>
</gene>
<dbReference type="EMBL" id="VTFX01000006">
    <property type="protein sequence ID" value="KAD3456118.1"/>
    <property type="molecule type" value="Genomic_DNA"/>
</dbReference>
<sequence>MPRAFPLAGLLRLRQLQQEKAAGELAAANLRMRETREARAGMYNALETSFSEPVDATTMNAIAAARSSSRSMLADLFALDTRYAAELETARTGFTAARARSVGLEKLEGKFAEAEAAEDLRAEQTILDELAGTVWHRRQKEANT</sequence>
<keyword evidence="2" id="KW-1185">Reference proteome</keyword>
<evidence type="ECO:0008006" key="3">
    <source>
        <dbReference type="Google" id="ProtNLM"/>
    </source>
</evidence>
<evidence type="ECO:0000313" key="2">
    <source>
        <dbReference type="Proteomes" id="UP000326852"/>
    </source>
</evidence>
<dbReference type="Proteomes" id="UP000326852">
    <property type="component" value="Unassembled WGS sequence"/>
</dbReference>
<dbReference type="Gene3D" id="1.10.287.1700">
    <property type="match status" value="1"/>
</dbReference>
<evidence type="ECO:0000313" key="1">
    <source>
        <dbReference type="EMBL" id="KAD3456118.1"/>
    </source>
</evidence>
<dbReference type="AlphaFoldDB" id="A0A5N6ME90"/>
<reference evidence="1 2" key="1">
    <citation type="submission" date="2019-08" db="EMBL/GenBank/DDBJ databases">
        <title>Arthrobacter sp. nov., isolated from plateau pika and Tibetan wild ass.</title>
        <authorList>
            <person name="Ge Y."/>
        </authorList>
    </citation>
    <scope>NUCLEOTIDE SEQUENCE [LARGE SCALE GENOMIC DNA]</scope>
    <source>
        <strain evidence="1 2">785</strain>
    </source>
</reference>
<dbReference type="RefSeq" id="WP_152273299.1">
    <property type="nucleotide sequence ID" value="NZ_VTFX01000006.1"/>
</dbReference>
<dbReference type="InterPro" id="IPR053716">
    <property type="entry name" value="Flag_assembly_chemotaxis_eff"/>
</dbReference>
<accession>A0A5N6ME90</accession>